<dbReference type="Pfam" id="PF09731">
    <property type="entry name" value="Mitofilin"/>
    <property type="match status" value="1"/>
</dbReference>
<evidence type="ECO:0000256" key="1">
    <source>
        <dbReference type="ARBA" id="ARBA00010877"/>
    </source>
</evidence>
<reference evidence="10" key="1">
    <citation type="submission" date="2025-08" db="UniProtKB">
        <authorList>
            <consortium name="RefSeq"/>
        </authorList>
    </citation>
    <scope>IDENTIFICATION</scope>
    <source>
        <tissue evidence="10">Thorax and Abdomen</tissue>
    </source>
</reference>
<keyword evidence="6" id="KW-0472">Membrane</keyword>
<dbReference type="OrthoDB" id="10261039at2759"/>
<evidence type="ECO:0000256" key="6">
    <source>
        <dbReference type="ARBA" id="ARBA00023136"/>
    </source>
</evidence>
<keyword evidence="3 7" id="KW-0999">Mitochondrion inner membrane</keyword>
<accession>A0A6J0C8V7</accession>
<evidence type="ECO:0000256" key="2">
    <source>
        <dbReference type="ARBA" id="ARBA00022692"/>
    </source>
</evidence>
<evidence type="ECO:0000313" key="9">
    <source>
        <dbReference type="Proteomes" id="UP000829291"/>
    </source>
</evidence>
<keyword evidence="9" id="KW-1185">Reference proteome</keyword>
<dbReference type="GO" id="GO:0061617">
    <property type="term" value="C:MICOS complex"/>
    <property type="evidence" value="ECO:0007669"/>
    <property type="project" value="TreeGrafter"/>
</dbReference>
<comment type="similarity">
    <text evidence="1 7">Belongs to the MICOS complex subunit Mic60 family.</text>
</comment>
<dbReference type="AlphaFoldDB" id="A0A6J0C8V7"/>
<protein>
    <recommendedName>
        <fullName evidence="7">MICOS complex subunit MIC60</fullName>
    </recommendedName>
    <alternativeName>
        <fullName evidence="7">Mitofilin</fullName>
    </alternativeName>
</protein>
<dbReference type="InterPro" id="IPR019133">
    <property type="entry name" value="MIC60"/>
</dbReference>
<evidence type="ECO:0000256" key="4">
    <source>
        <dbReference type="ARBA" id="ARBA00022989"/>
    </source>
</evidence>
<keyword evidence="2 7" id="KW-0812">Transmembrane</keyword>
<organism evidence="10">
    <name type="scientific">Neodiprion lecontei</name>
    <name type="common">Redheaded pine sawfly</name>
    <dbReference type="NCBI Taxonomy" id="441921"/>
    <lineage>
        <taxon>Eukaryota</taxon>
        <taxon>Metazoa</taxon>
        <taxon>Ecdysozoa</taxon>
        <taxon>Arthropoda</taxon>
        <taxon>Hexapoda</taxon>
        <taxon>Insecta</taxon>
        <taxon>Pterygota</taxon>
        <taxon>Neoptera</taxon>
        <taxon>Endopterygota</taxon>
        <taxon>Hymenoptera</taxon>
        <taxon>Tenthredinoidea</taxon>
        <taxon>Diprionidae</taxon>
        <taxon>Diprioninae</taxon>
        <taxon>Neodiprion</taxon>
    </lineage>
</organism>
<comment type="function">
    <text evidence="7">Component of the MICOS complex, a large protein complex of the mitochondrial inner membrane that plays crucial roles in the maintenance of crista junctions, inner membrane architecture, and formation of contact sites to the outer membrane.</text>
</comment>
<proteinExistence type="inferred from homology"/>
<sequence length="710" mass="79289">MFRIGLKFPCNGLNRVKKHGYSRLYLLNARYHETRTPIKCEPDGRLLKDVKLTSRFSGPKYSTEAPKREKTRGSGGLITLGALTIGTFGILAYAKQDPEFRETLEKWIPGSNKVIQIIFQEERSLFDSLRDLYERITQSSSQPDWNPSEVGKNPVISASSKEVSSPAKDHQDTLLPENLVELEASCGQAAARAIEAYHTATCAIEKYNKDVVKVVENTENTDVQFWDRLKDATEARKKALAEAENSAGEALRSLRTLSSLIDDPKLAASPVSKTVARRNIKKIIDDVDEAKQKFDKEAQSANVTERYWKQVLRARKNFEDELEILFPKVNIAEKKFSVDEDSFDLFVLHMYHKVNALTKELQRLQTVNAAKLEHALKLVGDEAERAKIEAQICNEVNKERQILQDDFAKKLLAETKKYNDELRTQLKLQAQIHADHLRDALSQKDRETQRVINRTLSEQVEAEASKYKIQLAAVVGRLQGLDAALKARLEEEKSSSNAQMLWGACQALARAVKVAPPGVKAEDAVRPLEAEIKAVSKAANGSDPLVNAVINGIPEIASKRGVFPEDALRERFLKVENMARRLALVPENGASLPIYLLSYLQSFLLVKAVSPIPKAELDDQPIDPSALSTYDVLQRARYWLDRSDFKMTLRYMNLLKGAPRSVANDWINEATILLETQQAVDTLIAHAGAAGLVFFGGGDSAKNQSAAGKK</sequence>
<evidence type="ECO:0000313" key="10">
    <source>
        <dbReference type="RefSeq" id="XP_015523023.2"/>
    </source>
</evidence>
<feature type="region of interest" description="Disordered" evidence="8">
    <location>
        <begin position="137"/>
        <end position="169"/>
    </location>
</feature>
<dbReference type="PANTHER" id="PTHR15415">
    <property type="entry name" value="MITOFILIN"/>
    <property type="match status" value="1"/>
</dbReference>
<keyword evidence="5 7" id="KW-0496">Mitochondrion</keyword>
<dbReference type="RefSeq" id="XP_015523023.2">
    <property type="nucleotide sequence ID" value="XM_015667537.2"/>
</dbReference>
<evidence type="ECO:0000256" key="7">
    <source>
        <dbReference type="RuleBase" id="RU363000"/>
    </source>
</evidence>
<keyword evidence="4" id="KW-1133">Transmembrane helix</keyword>
<dbReference type="Proteomes" id="UP000829291">
    <property type="component" value="Chromosome 4"/>
</dbReference>
<evidence type="ECO:0000256" key="5">
    <source>
        <dbReference type="ARBA" id="ARBA00023128"/>
    </source>
</evidence>
<name>A0A6J0C8V7_NEOLC</name>
<dbReference type="GO" id="GO:0042407">
    <property type="term" value="P:cristae formation"/>
    <property type="evidence" value="ECO:0007669"/>
    <property type="project" value="TreeGrafter"/>
</dbReference>
<dbReference type="GeneID" id="107226652"/>
<comment type="subunit">
    <text evidence="7">Component of the mitochondrial contact site and cristae organizing system (MICOS) complex.</text>
</comment>
<gene>
    <name evidence="10" type="primary">LOC107226652</name>
</gene>
<comment type="subcellular location">
    <subcellularLocation>
        <location evidence="7">Mitochondrion inner membrane</location>
        <topology evidence="7">Single-pass membrane protein</topology>
    </subcellularLocation>
</comment>
<evidence type="ECO:0000256" key="3">
    <source>
        <dbReference type="ARBA" id="ARBA00022792"/>
    </source>
</evidence>
<dbReference type="PANTHER" id="PTHR15415:SF7">
    <property type="entry name" value="MICOS COMPLEX SUBUNIT MIC60"/>
    <property type="match status" value="1"/>
</dbReference>
<evidence type="ECO:0000256" key="8">
    <source>
        <dbReference type="SAM" id="MobiDB-lite"/>
    </source>
</evidence>